<gene>
    <name evidence="2" type="ORF">APHIGO_LOCUS4427</name>
</gene>
<organism evidence="2 3">
    <name type="scientific">Aphis gossypii</name>
    <name type="common">Cotton aphid</name>
    <dbReference type="NCBI Taxonomy" id="80765"/>
    <lineage>
        <taxon>Eukaryota</taxon>
        <taxon>Metazoa</taxon>
        <taxon>Ecdysozoa</taxon>
        <taxon>Arthropoda</taxon>
        <taxon>Hexapoda</taxon>
        <taxon>Insecta</taxon>
        <taxon>Pterygota</taxon>
        <taxon>Neoptera</taxon>
        <taxon>Paraneoptera</taxon>
        <taxon>Hemiptera</taxon>
        <taxon>Sternorrhyncha</taxon>
        <taxon>Aphidomorpha</taxon>
        <taxon>Aphidoidea</taxon>
        <taxon>Aphididae</taxon>
        <taxon>Aphidini</taxon>
        <taxon>Aphis</taxon>
        <taxon>Aphis</taxon>
    </lineage>
</organism>
<proteinExistence type="predicted"/>
<dbReference type="AlphaFoldDB" id="A0A9P0NHX8"/>
<protein>
    <submittedName>
        <fullName evidence="2">Uncharacterized protein</fullName>
    </submittedName>
</protein>
<reference evidence="2" key="1">
    <citation type="submission" date="2022-02" db="EMBL/GenBank/DDBJ databases">
        <authorList>
            <person name="King R."/>
        </authorList>
    </citation>
    <scope>NUCLEOTIDE SEQUENCE</scope>
</reference>
<name>A0A9P0NHX8_APHGO</name>
<reference evidence="2" key="2">
    <citation type="submission" date="2022-10" db="EMBL/GenBank/DDBJ databases">
        <authorList>
            <consortium name="ENA_rothamsted_submissions"/>
            <consortium name="culmorum"/>
            <person name="King R."/>
        </authorList>
    </citation>
    <scope>NUCLEOTIDE SEQUENCE</scope>
</reference>
<feature type="compositionally biased region" description="Low complexity" evidence="1">
    <location>
        <begin position="59"/>
        <end position="76"/>
    </location>
</feature>
<feature type="region of interest" description="Disordered" evidence="1">
    <location>
        <begin position="59"/>
        <end position="117"/>
    </location>
</feature>
<evidence type="ECO:0000313" key="2">
    <source>
        <dbReference type="EMBL" id="CAH1721532.1"/>
    </source>
</evidence>
<keyword evidence="3" id="KW-1185">Reference proteome</keyword>
<accession>A0A9P0NHX8</accession>
<dbReference type="EMBL" id="OU899035">
    <property type="protein sequence ID" value="CAH1721532.1"/>
    <property type="molecule type" value="Genomic_DNA"/>
</dbReference>
<sequence length="275" mass="31026">MYKYIYPNDMDQFSKMSTLGNKNSTTVIHLPPGILKIENGTFNKTGNIKSLDDLKITSEKPQTTTTKRTINNTPTKSLPDIKEKNNNKPNINKNSSIGVDSTLPKTERKNSEEEDTIVLTNENEPTETTTIKNIKNEHKTEKGEDSNDTGNIIADQPILKLAPNPNTFPNDNNTKEHSNSMIIERLFLLKKNSEKYENSNEQQNSYKSSDTRNDLLLLVENDIKLKLFINSKGVLNKSSPENSRKNPTIKLKGNISTEDEMTTINDLPISIIDTE</sequence>
<dbReference type="Proteomes" id="UP001154329">
    <property type="component" value="Chromosome 2"/>
</dbReference>
<evidence type="ECO:0000256" key="1">
    <source>
        <dbReference type="SAM" id="MobiDB-lite"/>
    </source>
</evidence>
<evidence type="ECO:0000313" key="3">
    <source>
        <dbReference type="Proteomes" id="UP001154329"/>
    </source>
</evidence>